<keyword evidence="1" id="KW-0255">Endonuclease</keyword>
<dbReference type="AlphaFoldDB" id="A0A6H2C1D6"/>
<sequence length="246" mass="28662">MTEEENLISKIKDELKNADLQSKVFELLSDRKWHCRIHEGKPIGSGQYAGKGGIQGLKRGNKKRLGLVIENKIEYCKVCLEKTYWDRWTGERQEAITHANIPDSLVQRIFQVYSYTDAIEQRKREQQNLVIDHRFPMGRWGKSETPNLPSMSETEIREKFQLLKKDDSGNHNLLKSRSCERCIKTGKRGTPFGIKFWYQSGEDWPSQHQRGDKAEEGCIGCGWYDFEAWRNALNHKLSQVDENEVN</sequence>
<reference evidence="1 2" key="1">
    <citation type="submission" date="2020-04" db="EMBL/GenBank/DDBJ databases">
        <title>Genome-Wide Identification of 5-Methylcytosine Sites in Bacterial Genomes By High-Throughput Sequencing of MspJI Restriction Fragments.</title>
        <authorList>
            <person name="Wu V."/>
        </authorList>
    </citation>
    <scope>NUCLEOTIDE SEQUENCE [LARGE SCALE GENOMIC DNA]</scope>
    <source>
        <strain evidence="1 2">CCAP 1403/13f</strain>
    </source>
</reference>
<protein>
    <submittedName>
        <fullName evidence="1">Restriction endonuclease</fullName>
    </submittedName>
</protein>
<accession>A0A6H2C1D6</accession>
<reference evidence="1 2" key="2">
    <citation type="submission" date="2020-04" db="EMBL/GenBank/DDBJ databases">
        <authorList>
            <person name="Fomenkov A."/>
            <person name="Anton B.P."/>
            <person name="Roberts R.J."/>
        </authorList>
    </citation>
    <scope>NUCLEOTIDE SEQUENCE [LARGE SCALE GENOMIC DNA]</scope>
    <source>
        <strain evidence="1 2">CCAP 1403/13f</strain>
    </source>
</reference>
<dbReference type="RefSeq" id="WP_168695940.1">
    <property type="nucleotide sequence ID" value="NZ_CP051206.1"/>
</dbReference>
<evidence type="ECO:0000313" key="1">
    <source>
        <dbReference type="EMBL" id="QJB44824.1"/>
    </source>
</evidence>
<dbReference type="Proteomes" id="UP000502433">
    <property type="component" value="Chromosome"/>
</dbReference>
<keyword evidence="1" id="KW-0540">Nuclease</keyword>
<evidence type="ECO:0000313" key="2">
    <source>
        <dbReference type="Proteomes" id="UP000502433"/>
    </source>
</evidence>
<organism evidence="1 2">
    <name type="scientific">Dolichospermum flos-aquae CCAP 1403/13F</name>
    <dbReference type="NCBI Taxonomy" id="315271"/>
    <lineage>
        <taxon>Bacteria</taxon>
        <taxon>Bacillati</taxon>
        <taxon>Cyanobacteriota</taxon>
        <taxon>Cyanophyceae</taxon>
        <taxon>Nostocales</taxon>
        <taxon>Aphanizomenonaceae</taxon>
        <taxon>Dolichospermum</taxon>
    </lineage>
</organism>
<dbReference type="EMBL" id="CP051206">
    <property type="protein sequence ID" value="QJB44824.1"/>
    <property type="molecule type" value="Genomic_DNA"/>
</dbReference>
<gene>
    <name evidence="1" type="ORF">HGD76_12250</name>
</gene>
<name>A0A6H2C1D6_DOLFA</name>
<proteinExistence type="predicted"/>
<keyword evidence="1" id="KW-0378">Hydrolase</keyword>
<dbReference type="GO" id="GO:0004519">
    <property type="term" value="F:endonuclease activity"/>
    <property type="evidence" value="ECO:0007669"/>
    <property type="project" value="UniProtKB-KW"/>
</dbReference>
<dbReference type="KEGG" id="dfs:HGD76_12250"/>